<reference evidence="1 2" key="1">
    <citation type="journal article" date="2016" name="Mol. Biol. Evol.">
        <title>Genome-Wide Survey of Gut Fungi (Harpellales) Reveals the First Horizontally Transferred Ubiquitin Gene from a Mosquito Host.</title>
        <authorList>
            <person name="Wang Y."/>
            <person name="White M.M."/>
            <person name="Kvist S."/>
            <person name="Moncalvo J.M."/>
        </authorList>
    </citation>
    <scope>NUCLEOTIDE SEQUENCE [LARGE SCALE GENOMIC DNA]</scope>
    <source>
        <strain evidence="1 2">ALG-7-W6</strain>
    </source>
</reference>
<accession>A0A1R0GRC0</accession>
<sequence length="16" mass="1713">MTFTFIGEIPCRGLGA</sequence>
<feature type="non-terminal residue" evidence="1">
    <location>
        <position position="16"/>
    </location>
</feature>
<keyword evidence="2" id="KW-1185">Reference proteome</keyword>
<dbReference type="AlphaFoldDB" id="A0A1R0GRC0"/>
<dbReference type="Proteomes" id="UP000187455">
    <property type="component" value="Unassembled WGS sequence"/>
</dbReference>
<evidence type="ECO:0000313" key="2">
    <source>
        <dbReference type="Proteomes" id="UP000187455"/>
    </source>
</evidence>
<proteinExistence type="predicted"/>
<evidence type="ECO:0000313" key="1">
    <source>
        <dbReference type="EMBL" id="OLY79434.1"/>
    </source>
</evidence>
<dbReference type="EMBL" id="LSSL01004461">
    <property type="protein sequence ID" value="OLY79434.1"/>
    <property type="molecule type" value="Genomic_DNA"/>
</dbReference>
<protein>
    <submittedName>
        <fullName evidence="1">Uncharacterized protein</fullName>
    </submittedName>
</protein>
<name>A0A1R0GRC0_9FUNG</name>
<comment type="caution">
    <text evidence="1">The sequence shown here is derived from an EMBL/GenBank/DDBJ whole genome shotgun (WGS) entry which is preliminary data.</text>
</comment>
<organism evidence="1 2">
    <name type="scientific">Smittium mucronatum</name>
    <dbReference type="NCBI Taxonomy" id="133383"/>
    <lineage>
        <taxon>Eukaryota</taxon>
        <taxon>Fungi</taxon>
        <taxon>Fungi incertae sedis</taxon>
        <taxon>Zoopagomycota</taxon>
        <taxon>Kickxellomycotina</taxon>
        <taxon>Harpellomycetes</taxon>
        <taxon>Harpellales</taxon>
        <taxon>Legeriomycetaceae</taxon>
        <taxon>Smittium</taxon>
    </lineage>
</organism>
<gene>
    <name evidence="1" type="ORF">AYI68_g6495</name>
</gene>